<keyword evidence="5" id="KW-1185">Reference proteome</keyword>
<dbReference type="AlphaFoldDB" id="A0A6L9LJF7"/>
<dbReference type="RefSeq" id="WP_163955211.1">
    <property type="nucleotide sequence ID" value="NZ_JAAFZH010000023.1"/>
</dbReference>
<dbReference type="InterPro" id="IPR008183">
    <property type="entry name" value="Aldose_1/G6P_1-epimerase"/>
</dbReference>
<evidence type="ECO:0000256" key="1">
    <source>
        <dbReference type="ARBA" id="ARBA00001913"/>
    </source>
</evidence>
<evidence type="ECO:0000256" key="3">
    <source>
        <dbReference type="ARBA" id="ARBA00022837"/>
    </source>
</evidence>
<dbReference type="InterPro" id="IPR011013">
    <property type="entry name" value="Gal_mutarotase_sf_dom"/>
</dbReference>
<dbReference type="GO" id="GO:0030246">
    <property type="term" value="F:carbohydrate binding"/>
    <property type="evidence" value="ECO:0007669"/>
    <property type="project" value="InterPro"/>
</dbReference>
<dbReference type="Pfam" id="PF01263">
    <property type="entry name" value="Aldose_epim"/>
    <property type="match status" value="1"/>
</dbReference>
<evidence type="ECO:0000256" key="2">
    <source>
        <dbReference type="ARBA" id="ARBA00011245"/>
    </source>
</evidence>
<comment type="caution">
    <text evidence="4">The sequence shown here is derived from an EMBL/GenBank/DDBJ whole genome shotgun (WGS) entry which is preliminary data.</text>
</comment>
<proteinExistence type="predicted"/>
<dbReference type="GO" id="GO:0004034">
    <property type="term" value="F:aldose 1-epimerase activity"/>
    <property type="evidence" value="ECO:0007669"/>
    <property type="project" value="TreeGrafter"/>
</dbReference>
<sequence>MSFSITTQPFGPLPLPSDRKPLTEYILQYEGTGEFATIIPGFGGFLRRLVLRRGQHLFALLKSPDSPQALLADESYAGSLLFPFPSRIKHGIYAFEGEKHALRMNEASRDNAIHGLVHGQSFTVVDQETTPNHASLTVRYDYAGDAVGYPFPFALTVTYELTRADWLNLGSNPDEDRMCALRITYSALNTGETRCPVAFGWHPYFTFTSEPIDELEISLPARSVIKLDDYMIPSGIEPKTPAETFSLRERTLDTPFLIEPTGQTPDGVSFAETILDSPKAGVKLVVGQETGEGKLNYLVCYTPARRDSIAIEPLTANVDSLNNGEGLVVLNPGEAMTGSMWVRLQ</sequence>
<comment type="cofactor">
    <cofactor evidence="1">
        <name>Ca(2+)</name>
        <dbReference type="ChEBI" id="CHEBI:29108"/>
    </cofactor>
</comment>
<dbReference type="Gene3D" id="2.70.98.10">
    <property type="match status" value="1"/>
</dbReference>
<comment type="subunit">
    <text evidence="2">Monomer.</text>
</comment>
<protein>
    <submittedName>
        <fullName evidence="4">Aldose 1-epimerase</fullName>
    </submittedName>
</protein>
<gene>
    <name evidence="4" type="ORF">GK108_29665</name>
</gene>
<dbReference type="SUPFAM" id="SSF74650">
    <property type="entry name" value="Galactose mutarotase-like"/>
    <property type="match status" value="1"/>
</dbReference>
<organism evidence="4 5">
    <name type="scientific">Spirosoma terrae</name>
    <dbReference type="NCBI Taxonomy" id="1968276"/>
    <lineage>
        <taxon>Bacteria</taxon>
        <taxon>Pseudomonadati</taxon>
        <taxon>Bacteroidota</taxon>
        <taxon>Cytophagia</taxon>
        <taxon>Cytophagales</taxon>
        <taxon>Cytophagaceae</taxon>
        <taxon>Spirosoma</taxon>
    </lineage>
</organism>
<accession>A0A6L9LJF7</accession>
<dbReference type="InterPro" id="IPR014718">
    <property type="entry name" value="GH-type_carb-bd"/>
</dbReference>
<keyword evidence="3" id="KW-0106">Calcium</keyword>
<name>A0A6L9LJF7_9BACT</name>
<dbReference type="Proteomes" id="UP000474175">
    <property type="component" value="Unassembled WGS sequence"/>
</dbReference>
<evidence type="ECO:0000313" key="5">
    <source>
        <dbReference type="Proteomes" id="UP000474175"/>
    </source>
</evidence>
<dbReference type="GO" id="GO:0006006">
    <property type="term" value="P:glucose metabolic process"/>
    <property type="evidence" value="ECO:0007669"/>
    <property type="project" value="TreeGrafter"/>
</dbReference>
<evidence type="ECO:0000313" key="4">
    <source>
        <dbReference type="EMBL" id="NDU99083.1"/>
    </source>
</evidence>
<dbReference type="PANTHER" id="PTHR10091">
    <property type="entry name" value="ALDOSE-1-EPIMERASE"/>
    <property type="match status" value="1"/>
</dbReference>
<dbReference type="PANTHER" id="PTHR10091:SF0">
    <property type="entry name" value="GALACTOSE MUTAROTASE"/>
    <property type="match status" value="1"/>
</dbReference>
<dbReference type="GO" id="GO:0033499">
    <property type="term" value="P:galactose catabolic process via UDP-galactose, Leloir pathway"/>
    <property type="evidence" value="ECO:0007669"/>
    <property type="project" value="TreeGrafter"/>
</dbReference>
<reference evidence="4 5" key="1">
    <citation type="submission" date="2020-02" db="EMBL/GenBank/DDBJ databases">
        <title>Draft genome sequence of two Spirosoma agri KCTC 52727 and Spirosoma terrae KCTC 52035.</title>
        <authorList>
            <person name="Rojas J."/>
            <person name="Ambika Manirajan B."/>
            <person name="Suarez C."/>
            <person name="Ratering S."/>
            <person name="Schnell S."/>
        </authorList>
    </citation>
    <scope>NUCLEOTIDE SEQUENCE [LARGE SCALE GENOMIC DNA]</scope>
    <source>
        <strain evidence="4 5">KCTC 52035</strain>
    </source>
</reference>
<dbReference type="EMBL" id="JAAFZH010000023">
    <property type="protein sequence ID" value="NDU99083.1"/>
    <property type="molecule type" value="Genomic_DNA"/>
</dbReference>